<evidence type="ECO:0000313" key="4">
    <source>
        <dbReference type="Proteomes" id="UP000186855"/>
    </source>
</evidence>
<sequence length="185" mass="19448">ASLGLEGKRYIGFLGTLEPRKNVPNLVRAWKSVFHDSDDAPALVLAGGPGWDADIEPALAEVPPNLNVLRPGYLPLEDLPGFLSGCEILAYPSIGEGFGLPVLEAMACGAAVLTTRELSLPEVGGDAVAYCGSDAQAIARALVVLDAQPERRRALGAAALKRAAEFTWKASAQAHVEAYRAAMAR</sequence>
<name>A0A1Q8VHC1_9ACTO</name>
<reference evidence="3 4" key="1">
    <citation type="submission" date="2016-12" db="EMBL/GenBank/DDBJ databases">
        <title>Genomic comparison of strains in the 'Actinomyces naeslundii' group.</title>
        <authorList>
            <person name="Mughal S.R."/>
            <person name="Do T."/>
            <person name="Gilbert S.C."/>
            <person name="Witherden E.A."/>
            <person name="Didelot X."/>
            <person name="Beighton D."/>
        </authorList>
    </citation>
    <scope>NUCLEOTIDE SEQUENCE [LARGE SCALE GENOMIC DNA]</scope>
    <source>
        <strain evidence="3 4">S24V</strain>
    </source>
</reference>
<dbReference type="EMBL" id="MSKI01000165">
    <property type="protein sequence ID" value="OLO47500.1"/>
    <property type="molecule type" value="Genomic_DNA"/>
</dbReference>
<feature type="domain" description="Glycosyl transferase family 1" evidence="2">
    <location>
        <begin position="6"/>
        <end position="161"/>
    </location>
</feature>
<dbReference type="Proteomes" id="UP000186855">
    <property type="component" value="Unassembled WGS sequence"/>
</dbReference>
<dbReference type="CDD" id="cd03809">
    <property type="entry name" value="GT4_MtfB-like"/>
    <property type="match status" value="1"/>
</dbReference>
<protein>
    <submittedName>
        <fullName evidence="3">Glycosyl transferase family 1</fullName>
    </submittedName>
</protein>
<dbReference type="GO" id="GO:0009103">
    <property type="term" value="P:lipopolysaccharide biosynthetic process"/>
    <property type="evidence" value="ECO:0007669"/>
    <property type="project" value="TreeGrafter"/>
</dbReference>
<dbReference type="Pfam" id="PF00534">
    <property type="entry name" value="Glycos_transf_1"/>
    <property type="match status" value="1"/>
</dbReference>
<keyword evidence="1 3" id="KW-0808">Transferase</keyword>
<dbReference type="PANTHER" id="PTHR46401:SF2">
    <property type="entry name" value="GLYCOSYLTRANSFERASE WBBK-RELATED"/>
    <property type="match status" value="1"/>
</dbReference>
<evidence type="ECO:0000256" key="1">
    <source>
        <dbReference type="ARBA" id="ARBA00022679"/>
    </source>
</evidence>
<evidence type="ECO:0000313" key="3">
    <source>
        <dbReference type="EMBL" id="OLO47500.1"/>
    </source>
</evidence>
<dbReference type="AlphaFoldDB" id="A0A1Q8VHC1"/>
<dbReference type="InterPro" id="IPR001296">
    <property type="entry name" value="Glyco_trans_1"/>
</dbReference>
<evidence type="ECO:0000259" key="2">
    <source>
        <dbReference type="Pfam" id="PF00534"/>
    </source>
</evidence>
<gene>
    <name evidence="3" type="ORF">BKH30_11790</name>
</gene>
<dbReference type="GO" id="GO:0016757">
    <property type="term" value="F:glycosyltransferase activity"/>
    <property type="evidence" value="ECO:0007669"/>
    <property type="project" value="InterPro"/>
</dbReference>
<organism evidence="3 4">
    <name type="scientific">Actinomyces oris</name>
    <dbReference type="NCBI Taxonomy" id="544580"/>
    <lineage>
        <taxon>Bacteria</taxon>
        <taxon>Bacillati</taxon>
        <taxon>Actinomycetota</taxon>
        <taxon>Actinomycetes</taxon>
        <taxon>Actinomycetales</taxon>
        <taxon>Actinomycetaceae</taxon>
        <taxon>Actinomyces</taxon>
    </lineage>
</organism>
<accession>A0A1Q8VHC1</accession>
<dbReference type="Gene3D" id="3.40.50.2000">
    <property type="entry name" value="Glycogen Phosphorylase B"/>
    <property type="match status" value="1"/>
</dbReference>
<dbReference type="SUPFAM" id="SSF53756">
    <property type="entry name" value="UDP-Glycosyltransferase/glycogen phosphorylase"/>
    <property type="match status" value="1"/>
</dbReference>
<feature type="non-terminal residue" evidence="3">
    <location>
        <position position="1"/>
    </location>
</feature>
<comment type="caution">
    <text evidence="3">The sequence shown here is derived from an EMBL/GenBank/DDBJ whole genome shotgun (WGS) entry which is preliminary data.</text>
</comment>
<proteinExistence type="predicted"/>
<dbReference type="PANTHER" id="PTHR46401">
    <property type="entry name" value="GLYCOSYLTRANSFERASE WBBK-RELATED"/>
    <property type="match status" value="1"/>
</dbReference>